<dbReference type="AlphaFoldDB" id="A0A9P7UMB1"/>
<gene>
    <name evidence="1" type="ORF">JMJ77_005886</name>
</gene>
<comment type="caution">
    <text evidence="1">The sequence shown here is derived from an EMBL/GenBank/DDBJ whole genome shotgun (WGS) entry which is preliminary data.</text>
</comment>
<dbReference type="EMBL" id="JAESDN010000001">
    <property type="protein sequence ID" value="KAG7058511.1"/>
    <property type="molecule type" value="Genomic_DNA"/>
</dbReference>
<proteinExistence type="predicted"/>
<accession>A0A9P7UMB1</accession>
<organism evidence="1 2">
    <name type="scientific">Colletotrichum scovillei</name>
    <dbReference type="NCBI Taxonomy" id="1209932"/>
    <lineage>
        <taxon>Eukaryota</taxon>
        <taxon>Fungi</taxon>
        <taxon>Dikarya</taxon>
        <taxon>Ascomycota</taxon>
        <taxon>Pezizomycotina</taxon>
        <taxon>Sordariomycetes</taxon>
        <taxon>Hypocreomycetidae</taxon>
        <taxon>Glomerellales</taxon>
        <taxon>Glomerellaceae</taxon>
        <taxon>Colletotrichum</taxon>
        <taxon>Colletotrichum acutatum species complex</taxon>
    </lineage>
</organism>
<name>A0A9P7UMB1_9PEZI</name>
<reference evidence="1" key="1">
    <citation type="submission" date="2021-05" db="EMBL/GenBank/DDBJ databases">
        <title>Comparative genomics of three Colletotrichum scovillei strains and genetic complementation revealed genes involved fungal growth and virulence on chili pepper.</title>
        <authorList>
            <person name="Hsieh D.-K."/>
            <person name="Chuang S.-C."/>
            <person name="Chen C.-Y."/>
            <person name="Chao Y.-T."/>
            <person name="Lu M.-Y.J."/>
            <person name="Lee M.-H."/>
            <person name="Shih M.-C."/>
        </authorList>
    </citation>
    <scope>NUCLEOTIDE SEQUENCE</scope>
    <source>
        <strain evidence="1">Coll-153</strain>
    </source>
</reference>
<sequence length="62" mass="6594">MASLRSYLSQHALGHGPWLTSEHCRSPGSTAAHEGTYPVKCQTAFQTVDGSLISILHSPTAT</sequence>
<evidence type="ECO:0000313" key="2">
    <source>
        <dbReference type="Proteomes" id="UP000699042"/>
    </source>
</evidence>
<keyword evidence="2" id="KW-1185">Reference proteome</keyword>
<evidence type="ECO:0000313" key="1">
    <source>
        <dbReference type="EMBL" id="KAG7058511.1"/>
    </source>
</evidence>
<dbReference type="Proteomes" id="UP000699042">
    <property type="component" value="Unassembled WGS sequence"/>
</dbReference>
<protein>
    <submittedName>
        <fullName evidence="1">Uncharacterized protein</fullName>
    </submittedName>
</protein>